<keyword evidence="2" id="KW-0974">Archaeal flagellum</keyword>
<dbReference type="InterPro" id="IPR006752">
    <property type="entry name" value="Arch_fla_DE"/>
</dbReference>
<dbReference type="GO" id="GO:0097589">
    <property type="term" value="C:archaeal-type flagellum"/>
    <property type="evidence" value="ECO:0007669"/>
    <property type="project" value="UniProtKB-SubCell"/>
</dbReference>
<sequence length="142" mass="16691">MPPQKMREDKVETPPPSVKDGECRFEGAVDRIENDPVRSLVLIRWVEFLLERVGRNNLLEALNYYVHIGWISKELRNQAMEYAAGMDYYKDKAEWRLSPEDHKKSLLFIEMIRGREIDMITVNLVEQEVMKLKNMMGGEYGI</sequence>
<evidence type="ECO:0000313" key="4">
    <source>
        <dbReference type="EMBL" id="HDM36925.1"/>
    </source>
</evidence>
<proteinExistence type="predicted"/>
<reference evidence="4" key="1">
    <citation type="journal article" date="2020" name="mSystems">
        <title>Genome- and Community-Level Interaction Insights into Carbon Utilization and Element Cycling Functions of Hydrothermarchaeota in Hydrothermal Sediment.</title>
        <authorList>
            <person name="Zhou Z."/>
            <person name="Liu Y."/>
            <person name="Xu W."/>
            <person name="Pan J."/>
            <person name="Luo Z.H."/>
            <person name="Li M."/>
        </authorList>
    </citation>
    <scope>NUCLEOTIDE SEQUENCE [LARGE SCALE GENOMIC DNA]</scope>
    <source>
        <strain evidence="4">HyVt-185</strain>
    </source>
</reference>
<dbReference type="InterPro" id="IPR052494">
    <property type="entry name" value="Flagella_assembly_related"/>
</dbReference>
<protein>
    <recommendedName>
        <fullName evidence="3">Archaeal flagella protein FlaD/E domain-containing protein</fullName>
    </recommendedName>
</protein>
<dbReference type="Proteomes" id="UP000885863">
    <property type="component" value="Unassembled WGS sequence"/>
</dbReference>
<dbReference type="Pfam" id="PF04659">
    <property type="entry name" value="Arch_fla_DE"/>
    <property type="match status" value="1"/>
</dbReference>
<comment type="caution">
    <text evidence="4">The sequence shown here is derived from an EMBL/GenBank/DDBJ whole genome shotgun (WGS) entry which is preliminary data.</text>
</comment>
<dbReference type="AlphaFoldDB" id="A0A7C0X235"/>
<dbReference type="PANTHER" id="PTHR40698">
    <property type="entry name" value="FLAGELLA-RELATED PROTEIN E-RELATED-RELATED"/>
    <property type="match status" value="1"/>
</dbReference>
<comment type="subcellular location">
    <subcellularLocation>
        <location evidence="1">Archaeal flagellum</location>
    </subcellularLocation>
</comment>
<evidence type="ECO:0000256" key="2">
    <source>
        <dbReference type="ARBA" id="ARBA00022440"/>
    </source>
</evidence>
<accession>A0A7C0X235</accession>
<dbReference type="PANTHER" id="PTHR40698:SF1">
    <property type="entry name" value="FLAGELLA-RELATED PROTEIN D-RELATED"/>
    <property type="match status" value="1"/>
</dbReference>
<organism evidence="4">
    <name type="scientific">Candidatus Syntropharchaeum butanivorans</name>
    <dbReference type="NCBI Taxonomy" id="1839936"/>
    <lineage>
        <taxon>Archaea</taxon>
        <taxon>Methanobacteriati</taxon>
        <taxon>Methanobacteriota</taxon>
        <taxon>Stenosarchaea group</taxon>
        <taxon>Methanomicrobia</taxon>
        <taxon>Methanosarcinales</taxon>
        <taxon>ANME-2 cluster</taxon>
        <taxon>Candidatus Syntropharchaeum</taxon>
    </lineage>
</organism>
<dbReference type="EMBL" id="DQZR01000283">
    <property type="protein sequence ID" value="HDM36925.1"/>
    <property type="molecule type" value="Genomic_DNA"/>
</dbReference>
<evidence type="ECO:0000259" key="3">
    <source>
        <dbReference type="Pfam" id="PF04659"/>
    </source>
</evidence>
<gene>
    <name evidence="4" type="ORF">ENG09_06775</name>
</gene>
<evidence type="ECO:0000256" key="1">
    <source>
        <dbReference type="ARBA" id="ARBA00004618"/>
    </source>
</evidence>
<feature type="domain" description="Archaeal flagella protein FlaD/E" evidence="3">
    <location>
        <begin position="30"/>
        <end position="113"/>
    </location>
</feature>
<dbReference type="GO" id="GO:0097588">
    <property type="term" value="P:archaeal or bacterial-type flagellum-dependent cell motility"/>
    <property type="evidence" value="ECO:0007669"/>
    <property type="project" value="InterPro"/>
</dbReference>
<name>A0A7C0X235_9EURY</name>